<dbReference type="eggNOG" id="ENOG502SJU9">
    <property type="taxonomic scope" value="Eukaryota"/>
</dbReference>
<dbReference type="OrthoDB" id="9976870at2759"/>
<comment type="caution">
    <text evidence="1">The sequence shown here is derived from an EMBL/GenBank/DDBJ whole genome shotgun (WGS) entry which is preliminary data.</text>
</comment>
<dbReference type="InterPro" id="IPR014710">
    <property type="entry name" value="RmlC-like_jellyroll"/>
</dbReference>
<sequence>MLSFLRGSGPPVRTTNAANNPIFYEHGRSRLEFHAPNSPFLMTNAIPPTTPAQGASIMQPPLHFHIHQTEKFHVRSGTATFWKGSGADPWLMLSSEPGQPSTATVPPGTCHRFENASMTEDLVVDVQLDPEDYEAEQRFFRNFFGYLDDCRKANVEPTLFQLMVFLDSADTPLALSLPLVNNEWLGGWVSRLFLTVMAFWGRWLLGYQTSYSEYYEPGKSR</sequence>
<reference evidence="1 2" key="1">
    <citation type="submission" date="2013-03" db="EMBL/GenBank/DDBJ databases">
        <title>The Genome Sequence of Capronia coronata CBS 617.96.</title>
        <authorList>
            <consortium name="The Broad Institute Genomics Platform"/>
            <person name="Cuomo C."/>
            <person name="de Hoog S."/>
            <person name="Gorbushina A."/>
            <person name="Walker B."/>
            <person name="Young S.K."/>
            <person name="Zeng Q."/>
            <person name="Gargeya S."/>
            <person name="Fitzgerald M."/>
            <person name="Haas B."/>
            <person name="Abouelleil A."/>
            <person name="Allen A.W."/>
            <person name="Alvarado L."/>
            <person name="Arachchi H.M."/>
            <person name="Berlin A.M."/>
            <person name="Chapman S.B."/>
            <person name="Gainer-Dewar J."/>
            <person name="Goldberg J."/>
            <person name="Griggs A."/>
            <person name="Gujja S."/>
            <person name="Hansen M."/>
            <person name="Howarth C."/>
            <person name="Imamovic A."/>
            <person name="Ireland A."/>
            <person name="Larimer J."/>
            <person name="McCowan C."/>
            <person name="Murphy C."/>
            <person name="Pearson M."/>
            <person name="Poon T.W."/>
            <person name="Priest M."/>
            <person name="Roberts A."/>
            <person name="Saif S."/>
            <person name="Shea T."/>
            <person name="Sisk P."/>
            <person name="Sykes S."/>
            <person name="Wortman J."/>
            <person name="Nusbaum C."/>
            <person name="Birren B."/>
        </authorList>
    </citation>
    <scope>NUCLEOTIDE SEQUENCE [LARGE SCALE GENOMIC DNA]</scope>
    <source>
        <strain evidence="1 2">CBS 617.96</strain>
    </source>
</reference>
<dbReference type="Gene3D" id="2.60.120.10">
    <property type="entry name" value="Jelly Rolls"/>
    <property type="match status" value="1"/>
</dbReference>
<name>W9YU70_9EURO</name>
<dbReference type="RefSeq" id="XP_007720661.1">
    <property type="nucleotide sequence ID" value="XM_007722471.1"/>
</dbReference>
<protein>
    <recommendedName>
        <fullName evidence="3">Cupin 2 conserved barrel domain-containing protein</fullName>
    </recommendedName>
</protein>
<dbReference type="Proteomes" id="UP000019484">
    <property type="component" value="Unassembled WGS sequence"/>
</dbReference>
<evidence type="ECO:0000313" key="2">
    <source>
        <dbReference type="Proteomes" id="UP000019484"/>
    </source>
</evidence>
<gene>
    <name evidence="1" type="ORF">A1O1_01558</name>
</gene>
<dbReference type="SUPFAM" id="SSF51182">
    <property type="entry name" value="RmlC-like cupins"/>
    <property type="match status" value="1"/>
</dbReference>
<dbReference type="InterPro" id="IPR011051">
    <property type="entry name" value="RmlC_Cupin_sf"/>
</dbReference>
<dbReference type="GeneID" id="19156460"/>
<dbReference type="CDD" id="cd02208">
    <property type="entry name" value="cupin_RmlC-like"/>
    <property type="match status" value="1"/>
</dbReference>
<evidence type="ECO:0000313" key="1">
    <source>
        <dbReference type="EMBL" id="EXJ96432.1"/>
    </source>
</evidence>
<organism evidence="1 2">
    <name type="scientific">Capronia coronata CBS 617.96</name>
    <dbReference type="NCBI Taxonomy" id="1182541"/>
    <lineage>
        <taxon>Eukaryota</taxon>
        <taxon>Fungi</taxon>
        <taxon>Dikarya</taxon>
        <taxon>Ascomycota</taxon>
        <taxon>Pezizomycotina</taxon>
        <taxon>Eurotiomycetes</taxon>
        <taxon>Chaetothyriomycetidae</taxon>
        <taxon>Chaetothyriales</taxon>
        <taxon>Herpotrichiellaceae</taxon>
        <taxon>Capronia</taxon>
    </lineage>
</organism>
<dbReference type="HOGENOM" id="CLU_089363_0_0_1"/>
<evidence type="ECO:0008006" key="3">
    <source>
        <dbReference type="Google" id="ProtNLM"/>
    </source>
</evidence>
<accession>W9YU70</accession>
<proteinExistence type="predicted"/>
<dbReference type="EMBL" id="AMWN01000001">
    <property type="protein sequence ID" value="EXJ96432.1"/>
    <property type="molecule type" value="Genomic_DNA"/>
</dbReference>
<dbReference type="AlphaFoldDB" id="W9YU70"/>
<keyword evidence="2" id="KW-1185">Reference proteome</keyword>
<dbReference type="STRING" id="1182541.W9YU70"/>